<dbReference type="InterPro" id="IPR036388">
    <property type="entry name" value="WH-like_DNA-bd_sf"/>
</dbReference>
<dbReference type="Gene3D" id="3.10.450.50">
    <property type="match status" value="1"/>
</dbReference>
<comment type="similarity">
    <text evidence="1 7">Belongs to the sigma-70 factor family. ECF subfamily.</text>
</comment>
<dbReference type="RefSeq" id="WP_354700315.1">
    <property type="nucleotide sequence ID" value="NZ_CP114014.1"/>
</dbReference>
<dbReference type="InterPro" id="IPR039425">
    <property type="entry name" value="RNA_pol_sigma-70-like"/>
</dbReference>
<proteinExistence type="inferred from homology"/>
<evidence type="ECO:0000256" key="7">
    <source>
        <dbReference type="RuleBase" id="RU000716"/>
    </source>
</evidence>
<dbReference type="Pfam" id="PF08281">
    <property type="entry name" value="Sigma70_r4_2"/>
    <property type="match status" value="1"/>
</dbReference>
<dbReference type="InterPro" id="IPR013325">
    <property type="entry name" value="RNA_pol_sigma_r2"/>
</dbReference>
<evidence type="ECO:0000256" key="2">
    <source>
        <dbReference type="ARBA" id="ARBA00011344"/>
    </source>
</evidence>
<dbReference type="SUPFAM" id="SSF88946">
    <property type="entry name" value="Sigma2 domain of RNA polymerase sigma factors"/>
    <property type="match status" value="1"/>
</dbReference>
<dbReference type="Pfam" id="PF12680">
    <property type="entry name" value="SnoaL_2"/>
    <property type="match status" value="1"/>
</dbReference>
<dbReference type="InterPro" id="IPR037401">
    <property type="entry name" value="SnoaL-like"/>
</dbReference>
<keyword evidence="3 7" id="KW-0805">Transcription regulation</keyword>
<dbReference type="InterPro" id="IPR014305">
    <property type="entry name" value="RNA_pol_sigma-G_actinobac"/>
</dbReference>
<dbReference type="SUPFAM" id="SSF54427">
    <property type="entry name" value="NTF2-like"/>
    <property type="match status" value="1"/>
</dbReference>
<dbReference type="GO" id="GO:0016987">
    <property type="term" value="F:sigma factor activity"/>
    <property type="evidence" value="ECO:0007669"/>
    <property type="project" value="UniProtKB-KW"/>
</dbReference>
<keyword evidence="5 7" id="KW-0238">DNA-binding</keyword>
<dbReference type="GO" id="GO:0006352">
    <property type="term" value="P:DNA-templated transcription initiation"/>
    <property type="evidence" value="ECO:0007669"/>
    <property type="project" value="InterPro"/>
</dbReference>
<reference evidence="11" key="1">
    <citation type="submission" date="2022-12" db="EMBL/GenBank/DDBJ databases">
        <title>Paraconexibacter alkalitolerans sp. nov. and Baekduia alba sp. nov., isolated from soil and emended description of the genera Paraconexibacter (Chun et al., 2020) and Baekduia (An et al., 2020).</title>
        <authorList>
            <person name="Vieira S."/>
            <person name="Huber K.J."/>
            <person name="Geppert A."/>
            <person name="Wolf J."/>
            <person name="Neumann-Schaal M."/>
            <person name="Muesken M."/>
            <person name="Overmann J."/>
        </authorList>
    </citation>
    <scope>NUCLEOTIDE SEQUENCE</scope>
    <source>
        <strain evidence="11">AEG42_29</strain>
    </source>
</reference>
<organism evidence="11">
    <name type="scientific">Paraconexibacter sp. AEG42_29</name>
    <dbReference type="NCBI Taxonomy" id="2997339"/>
    <lineage>
        <taxon>Bacteria</taxon>
        <taxon>Bacillati</taxon>
        <taxon>Actinomycetota</taxon>
        <taxon>Thermoleophilia</taxon>
        <taxon>Solirubrobacterales</taxon>
        <taxon>Paraconexibacteraceae</taxon>
        <taxon>Paraconexibacter</taxon>
    </lineage>
</organism>
<dbReference type="NCBIfam" id="NF006089">
    <property type="entry name" value="PRK08241.1"/>
    <property type="match status" value="1"/>
</dbReference>
<evidence type="ECO:0000259" key="9">
    <source>
        <dbReference type="Pfam" id="PF08281"/>
    </source>
</evidence>
<dbReference type="KEGG" id="parq:DSM112329_00583"/>
<dbReference type="Gene3D" id="1.10.1740.10">
    <property type="match status" value="1"/>
</dbReference>
<evidence type="ECO:0000256" key="1">
    <source>
        <dbReference type="ARBA" id="ARBA00010641"/>
    </source>
</evidence>
<dbReference type="InterPro" id="IPR000838">
    <property type="entry name" value="RNA_pol_sigma70_ECF_CS"/>
</dbReference>
<evidence type="ECO:0000259" key="8">
    <source>
        <dbReference type="Pfam" id="PF04542"/>
    </source>
</evidence>
<accession>A0AAU7AQ02</accession>
<evidence type="ECO:0000256" key="5">
    <source>
        <dbReference type="ARBA" id="ARBA00023125"/>
    </source>
</evidence>
<dbReference type="InterPro" id="IPR013324">
    <property type="entry name" value="RNA_pol_sigma_r3/r4-like"/>
</dbReference>
<dbReference type="InterPro" id="IPR014284">
    <property type="entry name" value="RNA_pol_sigma-70_dom"/>
</dbReference>
<evidence type="ECO:0000256" key="3">
    <source>
        <dbReference type="ARBA" id="ARBA00023015"/>
    </source>
</evidence>
<evidence type="ECO:0000313" key="11">
    <source>
        <dbReference type="EMBL" id="XAY03763.1"/>
    </source>
</evidence>
<dbReference type="InterPro" id="IPR013249">
    <property type="entry name" value="RNA_pol_sigma70_r4_t2"/>
</dbReference>
<dbReference type="NCBIfam" id="TIGR02937">
    <property type="entry name" value="sigma70-ECF"/>
    <property type="match status" value="1"/>
</dbReference>
<dbReference type="Gene3D" id="1.10.10.10">
    <property type="entry name" value="Winged helix-like DNA-binding domain superfamily/Winged helix DNA-binding domain"/>
    <property type="match status" value="1"/>
</dbReference>
<keyword evidence="6 7" id="KW-0804">Transcription</keyword>
<keyword evidence="4 7" id="KW-0731">Sigma factor</keyword>
<dbReference type="InterPro" id="IPR032710">
    <property type="entry name" value="NTF2-like_dom_sf"/>
</dbReference>
<dbReference type="AlphaFoldDB" id="A0AAU7AQ02"/>
<dbReference type="Pfam" id="PF04542">
    <property type="entry name" value="Sigma70_r2"/>
    <property type="match status" value="1"/>
</dbReference>
<protein>
    <recommendedName>
        <fullName evidence="7">RNA polymerase sigma factor</fullName>
    </recommendedName>
</protein>
<dbReference type="InterPro" id="IPR007627">
    <property type="entry name" value="RNA_pol_sigma70_r2"/>
</dbReference>
<evidence type="ECO:0000256" key="6">
    <source>
        <dbReference type="ARBA" id="ARBA00023163"/>
    </source>
</evidence>
<feature type="domain" description="RNA polymerase sigma factor 70 region 4 type 2" evidence="9">
    <location>
        <begin position="130"/>
        <end position="176"/>
    </location>
</feature>
<sequence length="324" mass="36202">MTSSPDLTTTAADRDAFEAQVRRHARELHVHCYRMTGSVEESEDLVQETFLRAWRRREQFAGRSTPRAWLYRIATNACLDALDKRPRTQGPDGEVLWLQPYPDSMLDAVPASEDGPEDAVVAKETIELTFITAIQRLLPLPRAVFILRDVLDCSARETAELLETTVASVNSALQRAHAGLREHLPEPRAQWRPEQEPTAAERDLLTRYVEAGERADPAAFVALMHDDVRFSMPPYPGVWDGRDTVIGAWVEGGFGEEGFGAMRCVLTRANRQPAVAAYVRRPGEAEYRPLAVDVLRIEDGLVREIVTFDAAVFARLDLPASLPA</sequence>
<dbReference type="PROSITE" id="PS01063">
    <property type="entry name" value="SIGMA70_ECF"/>
    <property type="match status" value="1"/>
</dbReference>
<dbReference type="NCBIfam" id="TIGR02960">
    <property type="entry name" value="SigX5"/>
    <property type="match status" value="1"/>
</dbReference>
<dbReference type="EMBL" id="CP114014">
    <property type="protein sequence ID" value="XAY03763.1"/>
    <property type="molecule type" value="Genomic_DNA"/>
</dbReference>
<evidence type="ECO:0000256" key="4">
    <source>
        <dbReference type="ARBA" id="ARBA00023082"/>
    </source>
</evidence>
<dbReference type="PANTHER" id="PTHR43133:SF65">
    <property type="entry name" value="ECF RNA POLYMERASE SIGMA FACTOR SIGG"/>
    <property type="match status" value="1"/>
</dbReference>
<dbReference type="PANTHER" id="PTHR43133">
    <property type="entry name" value="RNA POLYMERASE ECF-TYPE SIGMA FACTO"/>
    <property type="match status" value="1"/>
</dbReference>
<gene>
    <name evidence="11" type="primary">sigG_1</name>
    <name evidence="11" type="ORF">DSM112329_00583</name>
</gene>
<feature type="domain" description="RNA polymerase sigma-70 region 2" evidence="8">
    <location>
        <begin position="21"/>
        <end position="86"/>
    </location>
</feature>
<feature type="domain" description="SnoaL-like" evidence="10">
    <location>
        <begin position="206"/>
        <end position="304"/>
    </location>
</feature>
<dbReference type="GO" id="GO:0003677">
    <property type="term" value="F:DNA binding"/>
    <property type="evidence" value="ECO:0007669"/>
    <property type="project" value="UniProtKB-KW"/>
</dbReference>
<comment type="subunit">
    <text evidence="2">Interacts transiently with the RNA polymerase catalytic core formed by RpoA, RpoB, RpoC and RpoZ (2 alpha, 1 beta, 1 beta' and 1 omega subunit) to form the RNA polymerase holoenzyme that can initiate transcription.</text>
</comment>
<dbReference type="SUPFAM" id="SSF88659">
    <property type="entry name" value="Sigma3 and sigma4 domains of RNA polymerase sigma factors"/>
    <property type="match status" value="1"/>
</dbReference>
<name>A0AAU7AQ02_9ACTN</name>
<evidence type="ECO:0000259" key="10">
    <source>
        <dbReference type="Pfam" id="PF12680"/>
    </source>
</evidence>
<dbReference type="GO" id="GO:0006950">
    <property type="term" value="P:response to stress"/>
    <property type="evidence" value="ECO:0007669"/>
    <property type="project" value="UniProtKB-ARBA"/>
</dbReference>